<dbReference type="GO" id="GO:0009252">
    <property type="term" value="P:peptidoglycan biosynthetic process"/>
    <property type="evidence" value="ECO:0007669"/>
    <property type="project" value="UniProtKB-UniPathway"/>
</dbReference>
<dbReference type="Gene3D" id="2.40.440.10">
    <property type="entry name" value="L,D-transpeptidase catalytic domain-like"/>
    <property type="match status" value="1"/>
</dbReference>
<reference evidence="8" key="1">
    <citation type="submission" date="2015-06" db="EMBL/GenBank/DDBJ databases">
        <authorList>
            <person name="Lim Y.L."/>
            <person name="Ee R."/>
            <person name="Yong D."/>
            <person name="How K.Y."/>
            <person name="Yin W.F."/>
            <person name="Chan K.G."/>
        </authorList>
    </citation>
    <scope>NUCLEOTIDE SEQUENCE [LARGE SCALE GENOMIC DNA]</scope>
    <source>
        <strain evidence="8">DSM 25325</strain>
    </source>
</reference>
<keyword evidence="4" id="KW-0133">Cell shape</keyword>
<evidence type="ECO:0000313" key="7">
    <source>
        <dbReference type="EMBL" id="AKJ70463.2"/>
    </source>
</evidence>
<dbReference type="GO" id="GO:0004180">
    <property type="term" value="F:carboxypeptidase activity"/>
    <property type="evidence" value="ECO:0007669"/>
    <property type="project" value="UniProtKB-ARBA"/>
</dbReference>
<dbReference type="Proteomes" id="UP000036700">
    <property type="component" value="Chromosome"/>
</dbReference>
<evidence type="ECO:0000256" key="2">
    <source>
        <dbReference type="ARBA" id="ARBA00005992"/>
    </source>
</evidence>
<dbReference type="SUPFAM" id="SSF141523">
    <property type="entry name" value="L,D-transpeptidase catalytic domain-like"/>
    <property type="match status" value="1"/>
</dbReference>
<evidence type="ECO:0000256" key="1">
    <source>
        <dbReference type="ARBA" id="ARBA00004752"/>
    </source>
</evidence>
<dbReference type="GO" id="GO:0016740">
    <property type="term" value="F:transferase activity"/>
    <property type="evidence" value="ECO:0007669"/>
    <property type="project" value="UniProtKB-KW"/>
</dbReference>
<dbReference type="InterPro" id="IPR038063">
    <property type="entry name" value="Transpep_catalytic_dom"/>
</dbReference>
<keyword evidence="3" id="KW-0808">Transferase</keyword>
<evidence type="ECO:0000256" key="4">
    <source>
        <dbReference type="ARBA" id="ARBA00022960"/>
    </source>
</evidence>
<name>A0A0G3ETU5_9BURK</name>
<dbReference type="AlphaFoldDB" id="A0A0G3ETU5"/>
<evidence type="ECO:0000256" key="6">
    <source>
        <dbReference type="ARBA" id="ARBA00023316"/>
    </source>
</evidence>
<comment type="similarity">
    <text evidence="2">Belongs to the YkuD family.</text>
</comment>
<dbReference type="KEGG" id="ptx:ABW99_08185"/>
<dbReference type="GO" id="GO:0071555">
    <property type="term" value="P:cell wall organization"/>
    <property type="evidence" value="ECO:0007669"/>
    <property type="project" value="UniProtKB-KW"/>
</dbReference>
<keyword evidence="8" id="KW-1185">Reference proteome</keyword>
<protein>
    <recommendedName>
        <fullName evidence="9">YkuD domain-containing protein</fullName>
    </recommendedName>
</protein>
<dbReference type="InterPro" id="IPR005490">
    <property type="entry name" value="LD_TPept_cat_dom"/>
</dbReference>
<comment type="pathway">
    <text evidence="1">Cell wall biogenesis; peptidoglycan biosynthesis.</text>
</comment>
<proteinExistence type="inferred from homology"/>
<gene>
    <name evidence="7" type="ORF">ABW99_08185</name>
</gene>
<dbReference type="UniPathway" id="UPA00219"/>
<evidence type="ECO:0000256" key="5">
    <source>
        <dbReference type="ARBA" id="ARBA00022984"/>
    </source>
</evidence>
<sequence length="245" mass="26974">MLALAPAPTFAQTPDVLAQAYTHEVRRRLAVPPAARATYGKLLQQALDRAGLHDLAGEYVALVDRAPKVQAIFLFYRGGPNADWQLIGASPVSTGLPGTYDHFLTPLGVFRHTPDNMDFRAEGTFNENGIRGYGVRGMRVFDFGWVDGERGWGQGGTSAMRLQMHATDPDRLAQRLGHQASKGCIRIPASLNRFLDHYGILDADYDALLAAGDKLWVLDQDHVSSHYAGRYLVIIDSQRDSLIAE</sequence>
<evidence type="ECO:0000313" key="8">
    <source>
        <dbReference type="Proteomes" id="UP000036700"/>
    </source>
</evidence>
<dbReference type="STRING" id="445709.ABW99_08185"/>
<organism evidence="7 8">
    <name type="scientific">Pandoraea thiooxydans</name>
    <dbReference type="NCBI Taxonomy" id="445709"/>
    <lineage>
        <taxon>Bacteria</taxon>
        <taxon>Pseudomonadati</taxon>
        <taxon>Pseudomonadota</taxon>
        <taxon>Betaproteobacteria</taxon>
        <taxon>Burkholderiales</taxon>
        <taxon>Burkholderiaceae</taxon>
        <taxon>Pandoraea</taxon>
    </lineage>
</organism>
<keyword evidence="6" id="KW-0961">Cell wall biogenesis/degradation</keyword>
<evidence type="ECO:0000256" key="3">
    <source>
        <dbReference type="ARBA" id="ARBA00022679"/>
    </source>
</evidence>
<dbReference type="GO" id="GO:0008360">
    <property type="term" value="P:regulation of cell shape"/>
    <property type="evidence" value="ECO:0007669"/>
    <property type="project" value="UniProtKB-KW"/>
</dbReference>
<evidence type="ECO:0008006" key="9">
    <source>
        <dbReference type="Google" id="ProtNLM"/>
    </source>
</evidence>
<keyword evidence="5" id="KW-0573">Peptidoglycan synthesis</keyword>
<dbReference type="CDD" id="cd16913">
    <property type="entry name" value="YkuD_like"/>
    <property type="match status" value="1"/>
</dbReference>
<dbReference type="EMBL" id="CP011568">
    <property type="protein sequence ID" value="AKJ70463.2"/>
    <property type="molecule type" value="Genomic_DNA"/>
</dbReference>
<accession>A0A0G3ETU5</accession>